<dbReference type="Gene3D" id="1.20.120.790">
    <property type="entry name" value="Heat shock protein 90, C-terminal domain"/>
    <property type="match status" value="1"/>
</dbReference>
<dbReference type="GO" id="GO:0140662">
    <property type="term" value="F:ATP-dependent protein folding chaperone"/>
    <property type="evidence" value="ECO:0007669"/>
    <property type="project" value="InterPro"/>
</dbReference>
<keyword evidence="3" id="KW-0067">ATP-binding</keyword>
<dbReference type="Pfam" id="PF00183">
    <property type="entry name" value="HSP90"/>
    <property type="match status" value="1"/>
</dbReference>
<dbReference type="OrthoDB" id="1744115at2759"/>
<feature type="region of interest" description="Disordered" evidence="5">
    <location>
        <begin position="159"/>
        <end position="187"/>
    </location>
</feature>
<dbReference type="AlphaFoldDB" id="A0A391NN58"/>
<keyword evidence="7" id="KW-1185">Reference proteome</keyword>
<comment type="caution">
    <text evidence="6">The sequence shown here is derived from an EMBL/GenBank/DDBJ whole genome shotgun (WGS) entry which is preliminary data.</text>
</comment>
<keyword evidence="2" id="KW-0547">Nucleotide-binding</keyword>
<dbReference type="FunFam" id="1.20.120.790:FF:000001">
    <property type="entry name" value="Heat shock protein 90 alpha"/>
    <property type="match status" value="1"/>
</dbReference>
<evidence type="ECO:0000256" key="5">
    <source>
        <dbReference type="SAM" id="MobiDB-lite"/>
    </source>
</evidence>
<dbReference type="GO" id="GO:0016887">
    <property type="term" value="F:ATP hydrolysis activity"/>
    <property type="evidence" value="ECO:0007669"/>
    <property type="project" value="InterPro"/>
</dbReference>
<evidence type="ECO:0000313" key="6">
    <source>
        <dbReference type="EMBL" id="GCA63095.1"/>
    </source>
</evidence>
<dbReference type="GO" id="GO:0051082">
    <property type="term" value="F:unfolded protein binding"/>
    <property type="evidence" value="ECO:0007669"/>
    <property type="project" value="InterPro"/>
</dbReference>
<dbReference type="InterPro" id="IPR001404">
    <property type="entry name" value="Hsp90_fam"/>
</dbReference>
<keyword evidence="6" id="KW-0346">Stress response</keyword>
<evidence type="ECO:0000256" key="3">
    <source>
        <dbReference type="ARBA" id="ARBA00022840"/>
    </source>
</evidence>
<sequence>MQCISKDGLDLELTDAEKEEMETLKSTFAALCKHIKDTLGESIEAVKVSFRLTGSPCVLTTSEWGWSAQMQKIMKAQALADDSFSSIMVSKKTLEINPKNSIVKHLQELLESDPSNESIADVVSLLYDTALLSSGFTLENPSKYVARIHAMMRMGLEIEDEEEEEHGPETEAALEEEESEDSVADID</sequence>
<gene>
    <name evidence="6" type="ORF">KIPB_007835</name>
</gene>
<comment type="similarity">
    <text evidence="1">Belongs to the heat shock protein 90 family.</text>
</comment>
<dbReference type="InterPro" id="IPR037196">
    <property type="entry name" value="HSP90_C"/>
</dbReference>
<protein>
    <submittedName>
        <fullName evidence="6">Heat shock protein Hsp90 family protein</fullName>
    </submittedName>
</protein>
<dbReference type="GO" id="GO:0005524">
    <property type="term" value="F:ATP binding"/>
    <property type="evidence" value="ECO:0007669"/>
    <property type="project" value="UniProtKB-KW"/>
</dbReference>
<reference evidence="6 7" key="1">
    <citation type="journal article" date="2018" name="PLoS ONE">
        <title>The draft genome of Kipferlia bialata reveals reductive genome evolution in fornicate parasites.</title>
        <authorList>
            <person name="Tanifuji G."/>
            <person name="Takabayashi S."/>
            <person name="Kume K."/>
            <person name="Takagi M."/>
            <person name="Nakayama T."/>
            <person name="Kamikawa R."/>
            <person name="Inagaki Y."/>
            <person name="Hashimoto T."/>
        </authorList>
    </citation>
    <scope>NUCLEOTIDE SEQUENCE [LARGE SCALE GENOMIC DNA]</scope>
    <source>
        <strain evidence="6">NY0173</strain>
    </source>
</reference>
<keyword evidence="4" id="KW-0143">Chaperone</keyword>
<evidence type="ECO:0000256" key="1">
    <source>
        <dbReference type="ARBA" id="ARBA00008239"/>
    </source>
</evidence>
<proteinExistence type="inferred from homology"/>
<accession>A0A391NN58</accession>
<organism evidence="6 7">
    <name type="scientific">Kipferlia bialata</name>
    <dbReference type="NCBI Taxonomy" id="797122"/>
    <lineage>
        <taxon>Eukaryota</taxon>
        <taxon>Metamonada</taxon>
        <taxon>Carpediemonas-like organisms</taxon>
        <taxon>Kipferlia</taxon>
    </lineage>
</organism>
<dbReference type="PANTHER" id="PTHR11528">
    <property type="entry name" value="HEAT SHOCK PROTEIN 90 FAMILY MEMBER"/>
    <property type="match status" value="1"/>
</dbReference>
<evidence type="ECO:0000256" key="4">
    <source>
        <dbReference type="ARBA" id="ARBA00023186"/>
    </source>
</evidence>
<evidence type="ECO:0000256" key="2">
    <source>
        <dbReference type="ARBA" id="ARBA00022741"/>
    </source>
</evidence>
<name>A0A391NN58_9EUKA</name>
<evidence type="ECO:0000313" key="7">
    <source>
        <dbReference type="Proteomes" id="UP000265618"/>
    </source>
</evidence>
<dbReference type="Proteomes" id="UP000265618">
    <property type="component" value="Unassembled WGS sequence"/>
</dbReference>
<dbReference type="SUPFAM" id="SSF110942">
    <property type="entry name" value="HSP90 C-terminal domain"/>
    <property type="match status" value="1"/>
</dbReference>
<dbReference type="EMBL" id="BDIP01002288">
    <property type="protein sequence ID" value="GCA63095.1"/>
    <property type="molecule type" value="Genomic_DNA"/>
</dbReference>